<keyword evidence="5" id="KW-0804">Transcription</keyword>
<dbReference type="Gene3D" id="2.10.70.100">
    <property type="match status" value="1"/>
</dbReference>
<dbReference type="SUPFAM" id="SSF81606">
    <property type="entry name" value="PP2C-like"/>
    <property type="match status" value="1"/>
</dbReference>
<dbReference type="Gene3D" id="3.30.450.20">
    <property type="entry name" value="PAS domain"/>
    <property type="match status" value="2"/>
</dbReference>
<feature type="domain" description="PAC" evidence="7">
    <location>
        <begin position="523"/>
        <end position="576"/>
    </location>
</feature>
<dbReference type="Gene3D" id="3.60.40.10">
    <property type="entry name" value="PPM-type phosphatase domain"/>
    <property type="match status" value="1"/>
</dbReference>
<evidence type="ECO:0000313" key="9">
    <source>
        <dbReference type="EMBL" id="MCF2527280.1"/>
    </source>
</evidence>
<dbReference type="SUPFAM" id="SSF55781">
    <property type="entry name" value="GAF domain-like"/>
    <property type="match status" value="1"/>
</dbReference>
<dbReference type="Gene3D" id="1.10.10.10">
    <property type="entry name" value="Winged helix-like DNA-binding domain superfamily/Winged helix DNA-binding domain"/>
    <property type="match status" value="1"/>
</dbReference>
<dbReference type="InterPro" id="IPR035965">
    <property type="entry name" value="PAS-like_dom_sf"/>
</dbReference>
<dbReference type="SUPFAM" id="SSF55785">
    <property type="entry name" value="PYP-like sensor domain (PAS domain)"/>
    <property type="match status" value="2"/>
</dbReference>
<keyword evidence="4" id="KW-0805">Transcription regulation</keyword>
<dbReference type="SMART" id="SM00331">
    <property type="entry name" value="PP2C_SIG"/>
    <property type="match status" value="1"/>
</dbReference>
<dbReference type="GO" id="GO:0016301">
    <property type="term" value="F:kinase activity"/>
    <property type="evidence" value="ECO:0007669"/>
    <property type="project" value="UniProtKB-KW"/>
</dbReference>
<dbReference type="SMART" id="SM01012">
    <property type="entry name" value="ANTAR"/>
    <property type="match status" value="1"/>
</dbReference>
<comment type="caution">
    <text evidence="9">The sequence shown here is derived from an EMBL/GenBank/DDBJ whole genome shotgun (WGS) entry which is preliminary data.</text>
</comment>
<dbReference type="Pfam" id="PF01590">
    <property type="entry name" value="GAF"/>
    <property type="match status" value="1"/>
</dbReference>
<dbReference type="EMBL" id="JAKFHA010000003">
    <property type="protein sequence ID" value="MCF2527280.1"/>
    <property type="molecule type" value="Genomic_DNA"/>
</dbReference>
<evidence type="ECO:0000259" key="7">
    <source>
        <dbReference type="PROSITE" id="PS50113"/>
    </source>
</evidence>
<evidence type="ECO:0000256" key="3">
    <source>
        <dbReference type="ARBA" id="ARBA00022801"/>
    </source>
</evidence>
<dbReference type="Pfam" id="PF03861">
    <property type="entry name" value="ANTAR"/>
    <property type="match status" value="1"/>
</dbReference>
<evidence type="ECO:0000256" key="2">
    <source>
        <dbReference type="ARBA" id="ARBA00022777"/>
    </source>
</evidence>
<protein>
    <submittedName>
        <fullName evidence="9">SpoIIE family protein phosphatase</fullName>
    </submittedName>
</protein>
<feature type="compositionally biased region" description="Pro residues" evidence="6">
    <location>
        <begin position="8"/>
        <end position="18"/>
    </location>
</feature>
<evidence type="ECO:0000313" key="10">
    <source>
        <dbReference type="Proteomes" id="UP001165378"/>
    </source>
</evidence>
<keyword evidence="1" id="KW-0808">Transferase</keyword>
<dbReference type="InterPro" id="IPR003018">
    <property type="entry name" value="GAF"/>
</dbReference>
<dbReference type="InterPro" id="IPR029016">
    <property type="entry name" value="GAF-like_dom_sf"/>
</dbReference>
<dbReference type="InterPro" id="IPR005561">
    <property type="entry name" value="ANTAR"/>
</dbReference>
<keyword evidence="3" id="KW-0378">Hydrolase</keyword>
<dbReference type="PANTHER" id="PTHR43156:SF2">
    <property type="entry name" value="STAGE II SPORULATION PROTEIN E"/>
    <property type="match status" value="1"/>
</dbReference>
<evidence type="ECO:0000256" key="4">
    <source>
        <dbReference type="ARBA" id="ARBA00023015"/>
    </source>
</evidence>
<dbReference type="SUPFAM" id="SSF52172">
    <property type="entry name" value="CheY-like"/>
    <property type="match status" value="1"/>
</dbReference>
<dbReference type="AlphaFoldDB" id="A0AA41TZH3"/>
<evidence type="ECO:0000256" key="1">
    <source>
        <dbReference type="ARBA" id="ARBA00022679"/>
    </source>
</evidence>
<dbReference type="Pfam" id="PF08447">
    <property type="entry name" value="PAS_3"/>
    <property type="match status" value="1"/>
</dbReference>
<dbReference type="GO" id="GO:0003723">
    <property type="term" value="F:RNA binding"/>
    <property type="evidence" value="ECO:0007669"/>
    <property type="project" value="InterPro"/>
</dbReference>
<feature type="region of interest" description="Disordered" evidence="6">
    <location>
        <begin position="93"/>
        <end position="139"/>
    </location>
</feature>
<dbReference type="PROSITE" id="PS50113">
    <property type="entry name" value="PAC"/>
    <property type="match status" value="1"/>
</dbReference>
<dbReference type="InterPro" id="IPR000700">
    <property type="entry name" value="PAS-assoc_C"/>
</dbReference>
<feature type="compositionally biased region" description="Low complexity" evidence="6">
    <location>
        <begin position="93"/>
        <end position="105"/>
    </location>
</feature>
<dbReference type="PROSITE" id="PS50921">
    <property type="entry name" value="ANTAR"/>
    <property type="match status" value="1"/>
</dbReference>
<dbReference type="InterPro" id="IPR052016">
    <property type="entry name" value="Bact_Sigma-Reg"/>
</dbReference>
<dbReference type="Gene3D" id="3.30.450.40">
    <property type="match status" value="1"/>
</dbReference>
<dbReference type="InterPro" id="IPR013655">
    <property type="entry name" value="PAS_fold_3"/>
</dbReference>
<evidence type="ECO:0000256" key="5">
    <source>
        <dbReference type="ARBA" id="ARBA00023163"/>
    </source>
</evidence>
<evidence type="ECO:0000256" key="6">
    <source>
        <dbReference type="SAM" id="MobiDB-lite"/>
    </source>
</evidence>
<dbReference type="GO" id="GO:0016791">
    <property type="term" value="F:phosphatase activity"/>
    <property type="evidence" value="ECO:0007669"/>
    <property type="project" value="TreeGrafter"/>
</dbReference>
<dbReference type="InterPro" id="IPR036457">
    <property type="entry name" value="PPM-type-like_dom_sf"/>
</dbReference>
<feature type="region of interest" description="Disordered" evidence="6">
    <location>
        <begin position="1"/>
        <end position="21"/>
    </location>
</feature>
<dbReference type="InterPro" id="IPR036388">
    <property type="entry name" value="WH-like_DNA-bd_sf"/>
</dbReference>
<accession>A0AA41TZH3</accession>
<sequence length="826" mass="86009">MYGTAADPGPPEGGPPDPVTAATVDRLRGEVTGLRQAMRSRAVIEQAKGVLMARRGCSADEAFAELAQLSQDTNTKLVDVAADLLGVVAPPAGDRAAAAPGAPAAADPPAPPDLEGSRAARPSAHDRTTGGAEPHAAEPADAPDAFAARYHVAAAAAAAAADADELARLLCRECAAVLGADAVAVAALEPDGGLRLVGTSGVAMARVSEWHRIPPQTSIPLVDAVRTERPVRIRDQADFAARYPHLAAGRLMPGAGLCALPLSGPDGAALGSVAVSFPGTDAVLDDADAMAYLHSLAGLCARALARIGAGAAPGEAGPGGAMWFRAFVDTLLDPMLILVPLRADDGPRAVADFRVEYANSATVDLAGRTAEDLTGGRMSELYPGMVESGVFARLLEVQATGVAYEGLAEQFVELVSGALHSSTMTLRAVRFLDRLLVSWRIHDEDERHAAQLSQARSLGRIGTWHYAVGTGELACSPEVFEIIGLPESAALPTLGQAAELVNAADLDAITTAWDKLLTEHRRQTVEFRIARPDGGVRSVRASAEAAPGPDAESALMVSGVLQDVTAGRRTQDALAAARSALVEERGRTEVQHDAVLTLQQALVRSPESVPADIRFEAHYIPAESAARVGGDWYDVAGLPDGRTLVAIGDVSGHGLPAVAGMMQLRHALRGMAYTGAEPAQILAWLNRMLCHQRADYIATAVCGHLVDGVFTWAQAGHLPPLRVRDGVPDVLTPPSGMVLGAVEEARYASTAVRVAPGDVVLLYTDGLIEHRGDDLGRGLSRLVRTVRDGPADDVRACVAHVMKTLGTPNPQDDTCLIGFQVPSGPG</sequence>
<gene>
    <name evidence="9" type="ORF">LZ495_08645</name>
</gene>
<feature type="domain" description="ANTAR" evidence="8">
    <location>
        <begin position="24"/>
        <end position="85"/>
    </location>
</feature>
<feature type="compositionally biased region" description="Basic and acidic residues" evidence="6">
    <location>
        <begin position="115"/>
        <end position="128"/>
    </location>
</feature>
<proteinExistence type="predicted"/>
<keyword evidence="2" id="KW-0418">Kinase</keyword>
<dbReference type="CDD" id="cd00130">
    <property type="entry name" value="PAS"/>
    <property type="match status" value="1"/>
</dbReference>
<dbReference type="Pfam" id="PF07228">
    <property type="entry name" value="SpoIIE"/>
    <property type="match status" value="1"/>
</dbReference>
<keyword evidence="10" id="KW-1185">Reference proteome</keyword>
<organism evidence="9 10">
    <name type="scientific">Yinghuangia soli</name>
    <dbReference type="NCBI Taxonomy" id="2908204"/>
    <lineage>
        <taxon>Bacteria</taxon>
        <taxon>Bacillati</taxon>
        <taxon>Actinomycetota</taxon>
        <taxon>Actinomycetes</taxon>
        <taxon>Kitasatosporales</taxon>
        <taxon>Streptomycetaceae</taxon>
        <taxon>Yinghuangia</taxon>
    </lineage>
</organism>
<dbReference type="Proteomes" id="UP001165378">
    <property type="component" value="Unassembled WGS sequence"/>
</dbReference>
<dbReference type="InterPro" id="IPR000014">
    <property type="entry name" value="PAS"/>
</dbReference>
<dbReference type="InterPro" id="IPR011006">
    <property type="entry name" value="CheY-like_superfamily"/>
</dbReference>
<name>A0AA41TZH3_9ACTN</name>
<dbReference type="InterPro" id="IPR001932">
    <property type="entry name" value="PPM-type_phosphatase-like_dom"/>
</dbReference>
<evidence type="ECO:0000259" key="8">
    <source>
        <dbReference type="PROSITE" id="PS50921"/>
    </source>
</evidence>
<reference evidence="9" key="1">
    <citation type="submission" date="2022-01" db="EMBL/GenBank/DDBJ databases">
        <title>Genome-Based Taxonomic Classification of the Phylum Actinobacteria.</title>
        <authorList>
            <person name="Gao Y."/>
        </authorList>
    </citation>
    <scope>NUCLEOTIDE SEQUENCE</scope>
    <source>
        <strain evidence="9">KLBMP 8922</strain>
    </source>
</reference>
<dbReference type="PANTHER" id="PTHR43156">
    <property type="entry name" value="STAGE II SPORULATION PROTEIN E-RELATED"/>
    <property type="match status" value="1"/>
</dbReference>